<proteinExistence type="predicted"/>
<organism evidence="2 3">
    <name type="scientific">Coniophora puteana (strain RWD-64-598)</name>
    <name type="common">Brown rot fungus</name>
    <dbReference type="NCBI Taxonomy" id="741705"/>
    <lineage>
        <taxon>Eukaryota</taxon>
        <taxon>Fungi</taxon>
        <taxon>Dikarya</taxon>
        <taxon>Basidiomycota</taxon>
        <taxon>Agaricomycotina</taxon>
        <taxon>Agaricomycetes</taxon>
        <taxon>Agaricomycetidae</taxon>
        <taxon>Boletales</taxon>
        <taxon>Coniophorineae</taxon>
        <taxon>Coniophoraceae</taxon>
        <taxon>Coniophora</taxon>
    </lineage>
</organism>
<dbReference type="Proteomes" id="UP000053558">
    <property type="component" value="Unassembled WGS sequence"/>
</dbReference>
<feature type="transmembrane region" description="Helical" evidence="1">
    <location>
        <begin position="64"/>
        <end position="89"/>
    </location>
</feature>
<gene>
    <name evidence="2" type="ORF">CONPUDRAFT_162078</name>
</gene>
<protein>
    <submittedName>
        <fullName evidence="2">Uncharacterized protein</fullName>
    </submittedName>
</protein>
<name>A0A5M3N019_CONPW</name>
<keyword evidence="1" id="KW-1133">Transmembrane helix</keyword>
<keyword evidence="1" id="KW-0472">Membrane</keyword>
<dbReference type="RefSeq" id="XP_007764437.1">
    <property type="nucleotide sequence ID" value="XM_007766247.1"/>
</dbReference>
<feature type="transmembrane region" description="Helical" evidence="1">
    <location>
        <begin position="34"/>
        <end position="52"/>
    </location>
</feature>
<feature type="transmembrane region" description="Helical" evidence="1">
    <location>
        <begin position="109"/>
        <end position="127"/>
    </location>
</feature>
<keyword evidence="3" id="KW-1185">Reference proteome</keyword>
<evidence type="ECO:0000313" key="3">
    <source>
        <dbReference type="Proteomes" id="UP000053558"/>
    </source>
</evidence>
<comment type="caution">
    <text evidence="2">The sequence shown here is derived from an EMBL/GenBank/DDBJ whole genome shotgun (WGS) entry which is preliminary data.</text>
</comment>
<feature type="transmembrane region" description="Helical" evidence="1">
    <location>
        <begin position="186"/>
        <end position="210"/>
    </location>
</feature>
<dbReference type="KEGG" id="cput:CONPUDRAFT_162078"/>
<dbReference type="GeneID" id="19204661"/>
<evidence type="ECO:0000313" key="2">
    <source>
        <dbReference type="EMBL" id="EIW84729.1"/>
    </source>
</evidence>
<dbReference type="OrthoDB" id="2641762at2759"/>
<feature type="transmembrane region" description="Helical" evidence="1">
    <location>
        <begin position="259"/>
        <end position="280"/>
    </location>
</feature>
<sequence length="317" mass="34467">MDPTSSAPESSSSSLAKAKLGASLQIVGSMTVGGTFYGFMTVTAGLCAHSLIQTRQTRSGKHLVFLLVYIGVLWTTGTVMIGGVSGVAVETYVIHASSSLESPYAQEPIPGGSTLVATAAYWMVLILSDGMMIWRFKVVWSTSRFYRYLITVPVVLYAVISVFGFLSFIIFCNRPLWGSASVKQDLITAMICSSFCLNVHVTATIAGRLFHYRRRFKANWGSPDTGHYTSMGSILIESYLPLTFSTIPLLVTYTIDNPAVYMLVSILGQMQIIALLMVMLRVSRGVAWNSSTAPHSVESAIDRALAAHDEQFVQSAV</sequence>
<feature type="transmembrane region" description="Helical" evidence="1">
    <location>
        <begin position="148"/>
        <end position="171"/>
    </location>
</feature>
<feature type="transmembrane region" description="Helical" evidence="1">
    <location>
        <begin position="231"/>
        <end position="253"/>
    </location>
</feature>
<dbReference type="AlphaFoldDB" id="A0A5M3N019"/>
<dbReference type="EMBL" id="JH711574">
    <property type="protein sequence ID" value="EIW84729.1"/>
    <property type="molecule type" value="Genomic_DNA"/>
</dbReference>
<accession>A0A5M3N019</accession>
<keyword evidence="1" id="KW-0812">Transmembrane</keyword>
<evidence type="ECO:0000256" key="1">
    <source>
        <dbReference type="SAM" id="Phobius"/>
    </source>
</evidence>
<reference evidence="3" key="1">
    <citation type="journal article" date="2012" name="Science">
        <title>The Paleozoic origin of enzymatic lignin decomposition reconstructed from 31 fungal genomes.</title>
        <authorList>
            <person name="Floudas D."/>
            <person name="Binder M."/>
            <person name="Riley R."/>
            <person name="Barry K."/>
            <person name="Blanchette R.A."/>
            <person name="Henrissat B."/>
            <person name="Martinez A.T."/>
            <person name="Otillar R."/>
            <person name="Spatafora J.W."/>
            <person name="Yadav J.S."/>
            <person name="Aerts A."/>
            <person name="Benoit I."/>
            <person name="Boyd A."/>
            <person name="Carlson A."/>
            <person name="Copeland A."/>
            <person name="Coutinho P.M."/>
            <person name="de Vries R.P."/>
            <person name="Ferreira P."/>
            <person name="Findley K."/>
            <person name="Foster B."/>
            <person name="Gaskell J."/>
            <person name="Glotzer D."/>
            <person name="Gorecki P."/>
            <person name="Heitman J."/>
            <person name="Hesse C."/>
            <person name="Hori C."/>
            <person name="Igarashi K."/>
            <person name="Jurgens J.A."/>
            <person name="Kallen N."/>
            <person name="Kersten P."/>
            <person name="Kohler A."/>
            <person name="Kuees U."/>
            <person name="Kumar T.K.A."/>
            <person name="Kuo A."/>
            <person name="LaButti K."/>
            <person name="Larrondo L.F."/>
            <person name="Lindquist E."/>
            <person name="Ling A."/>
            <person name="Lombard V."/>
            <person name="Lucas S."/>
            <person name="Lundell T."/>
            <person name="Martin R."/>
            <person name="McLaughlin D.J."/>
            <person name="Morgenstern I."/>
            <person name="Morin E."/>
            <person name="Murat C."/>
            <person name="Nagy L.G."/>
            <person name="Nolan M."/>
            <person name="Ohm R.A."/>
            <person name="Patyshakuliyeva A."/>
            <person name="Rokas A."/>
            <person name="Ruiz-Duenas F.J."/>
            <person name="Sabat G."/>
            <person name="Salamov A."/>
            <person name="Samejima M."/>
            <person name="Schmutz J."/>
            <person name="Slot J.C."/>
            <person name="St John F."/>
            <person name="Stenlid J."/>
            <person name="Sun H."/>
            <person name="Sun S."/>
            <person name="Syed K."/>
            <person name="Tsang A."/>
            <person name="Wiebenga A."/>
            <person name="Young D."/>
            <person name="Pisabarro A."/>
            <person name="Eastwood D.C."/>
            <person name="Martin F."/>
            <person name="Cullen D."/>
            <person name="Grigoriev I.V."/>
            <person name="Hibbett D.S."/>
        </authorList>
    </citation>
    <scope>NUCLEOTIDE SEQUENCE [LARGE SCALE GENOMIC DNA]</scope>
    <source>
        <strain evidence="3">RWD-64-598 SS2</strain>
    </source>
</reference>